<dbReference type="PANTHER" id="PTHR24183:SF1">
    <property type="entry name" value="FIBRONECTIN TYPE 3 AND ANKYRIN REPEAT DOMAINS PROTEIN 1"/>
    <property type="match status" value="1"/>
</dbReference>
<dbReference type="GO" id="GO:0005634">
    <property type="term" value="C:nucleus"/>
    <property type="evidence" value="ECO:0007669"/>
    <property type="project" value="Ensembl"/>
</dbReference>
<name>A0A3B3RJ39_9TELE</name>
<dbReference type="CDD" id="cd00063">
    <property type="entry name" value="FN3"/>
    <property type="match status" value="1"/>
</dbReference>
<feature type="repeat" description="ANK" evidence="1">
    <location>
        <begin position="235"/>
        <end position="267"/>
    </location>
</feature>
<dbReference type="PROSITE" id="PS50088">
    <property type="entry name" value="ANK_REPEAT"/>
    <property type="match status" value="4"/>
</dbReference>
<evidence type="ECO:0000256" key="3">
    <source>
        <dbReference type="SAM" id="SignalP"/>
    </source>
</evidence>
<dbReference type="InterPro" id="IPR003961">
    <property type="entry name" value="FN3_dom"/>
</dbReference>
<evidence type="ECO:0000313" key="5">
    <source>
        <dbReference type="Ensembl" id="ENSPKIP00000018348.1"/>
    </source>
</evidence>
<reference evidence="5" key="1">
    <citation type="submission" date="2025-08" db="UniProtKB">
        <authorList>
            <consortium name="Ensembl"/>
        </authorList>
    </citation>
    <scope>IDENTIFICATION</scope>
</reference>
<evidence type="ECO:0000256" key="2">
    <source>
        <dbReference type="SAM" id="MobiDB-lite"/>
    </source>
</evidence>
<feature type="region of interest" description="Disordered" evidence="2">
    <location>
        <begin position="394"/>
        <end position="414"/>
    </location>
</feature>
<dbReference type="Ensembl" id="ENSPKIT00000036263.1">
    <property type="protein sequence ID" value="ENSPKIP00000018348.1"/>
    <property type="gene ID" value="ENSPKIG00000003940.1"/>
</dbReference>
<keyword evidence="1" id="KW-0040">ANK repeat</keyword>
<dbReference type="GeneTree" id="ENSGT00940000160878"/>
<dbReference type="InterPro" id="IPR036770">
    <property type="entry name" value="Ankyrin_rpt-contain_sf"/>
</dbReference>
<dbReference type="Proteomes" id="UP000261540">
    <property type="component" value="Unplaced"/>
</dbReference>
<dbReference type="SMART" id="SM00060">
    <property type="entry name" value="FN3"/>
    <property type="match status" value="1"/>
</dbReference>
<dbReference type="SUPFAM" id="SSF49265">
    <property type="entry name" value="Fibronectin type III"/>
    <property type="match status" value="1"/>
</dbReference>
<organism evidence="5 6">
    <name type="scientific">Paramormyrops kingsleyae</name>
    <dbReference type="NCBI Taxonomy" id="1676925"/>
    <lineage>
        <taxon>Eukaryota</taxon>
        <taxon>Metazoa</taxon>
        <taxon>Chordata</taxon>
        <taxon>Craniata</taxon>
        <taxon>Vertebrata</taxon>
        <taxon>Euteleostomi</taxon>
        <taxon>Actinopterygii</taxon>
        <taxon>Neopterygii</taxon>
        <taxon>Teleostei</taxon>
        <taxon>Osteoglossocephala</taxon>
        <taxon>Osteoglossomorpha</taxon>
        <taxon>Osteoglossiformes</taxon>
        <taxon>Mormyridae</taxon>
        <taxon>Paramormyrops</taxon>
    </lineage>
</organism>
<evidence type="ECO:0000256" key="1">
    <source>
        <dbReference type="PROSITE-ProRule" id="PRU00023"/>
    </source>
</evidence>
<dbReference type="GO" id="GO:0042981">
    <property type="term" value="P:regulation of apoptotic process"/>
    <property type="evidence" value="ECO:0007669"/>
    <property type="project" value="TreeGrafter"/>
</dbReference>
<dbReference type="InterPro" id="IPR013783">
    <property type="entry name" value="Ig-like_fold"/>
</dbReference>
<proteinExistence type="predicted"/>
<sequence>MGRWASFASFFAPLIAVIEIPSIIYRSMENQEHRNRWAPVLPVIGKVSHHSIGLDWSRGRGSRTGPPESWTRFSLEVEDNKTHAFDTVYKGYGTTHTVAGLKPSTTYKFRIKVGNLSGGCTYSSIVSVSTAGEPLNGKDLHQAVNMNDQEQLAKVLQSGTIDVDVPDRMGFTPVMVAAQKGYFSLVQILVQRGADVMRKSSDRKDSLTLACFSGHLEVVKYLRGCGAPWTSREGGGLTALQAALHGGHLPVIAYMIQDGCEVDGRDGVSGWTPLMEVSAVSGNVAVAALLINAGASVNAADRKGKTPLMVAVLNDHQDLVSLLLRNGADLSVKNEFGSSAAEMARAFDRQGMYEEVGDAPIPPPRPYLSFSMVLFLPLHSRPMRALLFRQRTKPPNKKLKMAAGTPTVTPWPSP</sequence>
<evidence type="ECO:0000259" key="4">
    <source>
        <dbReference type="PROSITE" id="PS50853"/>
    </source>
</evidence>
<feature type="repeat" description="ANK" evidence="1">
    <location>
        <begin position="169"/>
        <end position="201"/>
    </location>
</feature>
<dbReference type="Pfam" id="PF12796">
    <property type="entry name" value="Ank_2"/>
    <property type="match status" value="2"/>
</dbReference>
<dbReference type="STRING" id="1676925.ENSPKIP00000018348"/>
<dbReference type="AlphaFoldDB" id="A0A3B3RJ39"/>
<evidence type="ECO:0000313" key="6">
    <source>
        <dbReference type="Proteomes" id="UP000261540"/>
    </source>
</evidence>
<feature type="chain" id="PRO_5017182232" evidence="3">
    <location>
        <begin position="17"/>
        <end position="414"/>
    </location>
</feature>
<dbReference type="InterPro" id="IPR002110">
    <property type="entry name" value="Ankyrin_rpt"/>
</dbReference>
<dbReference type="PROSITE" id="PS50853">
    <property type="entry name" value="FN3"/>
    <property type="match status" value="1"/>
</dbReference>
<feature type="domain" description="Fibronectin type-III" evidence="4">
    <location>
        <begin position="38"/>
        <end position="133"/>
    </location>
</feature>
<dbReference type="Gene3D" id="2.60.40.10">
    <property type="entry name" value="Immunoglobulins"/>
    <property type="match status" value="1"/>
</dbReference>
<dbReference type="PRINTS" id="PR01415">
    <property type="entry name" value="ANKYRIN"/>
</dbReference>
<reference evidence="5" key="2">
    <citation type="submission" date="2025-09" db="UniProtKB">
        <authorList>
            <consortium name="Ensembl"/>
        </authorList>
    </citation>
    <scope>IDENTIFICATION</scope>
</reference>
<dbReference type="Gene3D" id="1.25.40.20">
    <property type="entry name" value="Ankyrin repeat-containing domain"/>
    <property type="match status" value="1"/>
</dbReference>
<feature type="repeat" description="ANK" evidence="1">
    <location>
        <begin position="303"/>
        <end position="335"/>
    </location>
</feature>
<feature type="signal peptide" evidence="3">
    <location>
        <begin position="1"/>
        <end position="16"/>
    </location>
</feature>
<protein>
    <submittedName>
        <fullName evidence="5">Fibronectin type III and ankyrin repeat domains 1</fullName>
    </submittedName>
</protein>
<dbReference type="InterPro" id="IPR036116">
    <property type="entry name" value="FN3_sf"/>
</dbReference>
<dbReference type="PANTHER" id="PTHR24183">
    <property type="entry name" value="FIBRONECTIN TYPE 3 AND ANKYRIN REPEAT DOMAINS PROTEIN 1"/>
    <property type="match status" value="1"/>
</dbReference>
<feature type="repeat" description="ANK" evidence="1">
    <location>
        <begin position="269"/>
        <end position="302"/>
    </location>
</feature>
<dbReference type="SUPFAM" id="SSF48403">
    <property type="entry name" value="Ankyrin repeat"/>
    <property type="match status" value="1"/>
</dbReference>
<accession>A0A3B3RJ39</accession>
<dbReference type="PROSITE" id="PS50297">
    <property type="entry name" value="ANK_REP_REGION"/>
    <property type="match status" value="3"/>
</dbReference>
<keyword evidence="6" id="KW-1185">Reference proteome</keyword>
<dbReference type="SMART" id="SM00248">
    <property type="entry name" value="ANK"/>
    <property type="match status" value="5"/>
</dbReference>
<keyword evidence="3" id="KW-0732">Signal</keyword>